<feature type="compositionally biased region" description="Acidic residues" evidence="1">
    <location>
        <begin position="166"/>
        <end position="175"/>
    </location>
</feature>
<dbReference type="PANTHER" id="PTHR36735:SF1">
    <property type="entry name" value="TRANSMEMBRANE PROTEIN"/>
    <property type="match status" value="1"/>
</dbReference>
<evidence type="ECO:0000313" key="3">
    <source>
        <dbReference type="EMBL" id="KAL1196663.1"/>
    </source>
</evidence>
<name>A0ABD0ZPU1_CARAN</name>
<feature type="transmembrane region" description="Helical" evidence="2">
    <location>
        <begin position="97"/>
        <end position="122"/>
    </location>
</feature>
<evidence type="ECO:0000313" key="4">
    <source>
        <dbReference type="Proteomes" id="UP001558713"/>
    </source>
</evidence>
<keyword evidence="4" id="KW-1185">Reference proteome</keyword>
<feature type="region of interest" description="Disordered" evidence="1">
    <location>
        <begin position="1"/>
        <end position="28"/>
    </location>
</feature>
<organism evidence="3 4">
    <name type="scientific">Cardamine amara subsp. amara</name>
    <dbReference type="NCBI Taxonomy" id="228776"/>
    <lineage>
        <taxon>Eukaryota</taxon>
        <taxon>Viridiplantae</taxon>
        <taxon>Streptophyta</taxon>
        <taxon>Embryophyta</taxon>
        <taxon>Tracheophyta</taxon>
        <taxon>Spermatophyta</taxon>
        <taxon>Magnoliopsida</taxon>
        <taxon>eudicotyledons</taxon>
        <taxon>Gunneridae</taxon>
        <taxon>Pentapetalae</taxon>
        <taxon>rosids</taxon>
        <taxon>malvids</taxon>
        <taxon>Brassicales</taxon>
        <taxon>Brassicaceae</taxon>
        <taxon>Cardamineae</taxon>
        <taxon>Cardamine</taxon>
    </lineage>
</organism>
<keyword evidence="2" id="KW-0812">Transmembrane</keyword>
<evidence type="ECO:0000256" key="1">
    <source>
        <dbReference type="SAM" id="MobiDB-lite"/>
    </source>
</evidence>
<feature type="compositionally biased region" description="Polar residues" evidence="1">
    <location>
        <begin position="1"/>
        <end position="11"/>
    </location>
</feature>
<comment type="caution">
    <text evidence="3">The sequence shown here is derived from an EMBL/GenBank/DDBJ whole genome shotgun (WGS) entry which is preliminary data.</text>
</comment>
<keyword evidence="2" id="KW-0472">Membrane</keyword>
<accession>A0ABD0ZPU1</accession>
<proteinExistence type="predicted"/>
<feature type="region of interest" description="Disordered" evidence="1">
    <location>
        <begin position="133"/>
        <end position="175"/>
    </location>
</feature>
<keyword evidence="2" id="KW-1133">Transmembrane helix</keyword>
<dbReference type="AlphaFoldDB" id="A0ABD0ZPU1"/>
<dbReference type="PANTHER" id="PTHR36735">
    <property type="entry name" value="TRANSMEMBRANE PROTEIN"/>
    <property type="match status" value="1"/>
</dbReference>
<evidence type="ECO:0008006" key="5">
    <source>
        <dbReference type="Google" id="ProtNLM"/>
    </source>
</evidence>
<feature type="compositionally biased region" description="Basic residues" evidence="1">
    <location>
        <begin position="142"/>
        <end position="153"/>
    </location>
</feature>
<dbReference type="EMBL" id="JBANAX010000698">
    <property type="protein sequence ID" value="KAL1196663.1"/>
    <property type="molecule type" value="Genomic_DNA"/>
</dbReference>
<sequence>MSSTITPSLPVSNFRPRFQNPSKTHHLSPLSWSVSRRKILSSNIQAPRVLLLHQDKTKLWRVSATPEEISQEMVSSNSSSSSSEAIVSSGDQDSIALIIQVLLFVAFAALTVLTIGVVYIGVTDFLGKKRKEKFEKNEAAKKSKKGGKKKAQRARAGPRGFGQKIEDDDIDIDLE</sequence>
<protein>
    <recommendedName>
        <fullName evidence="5">Transmembrane protein</fullName>
    </recommendedName>
</protein>
<evidence type="ECO:0000256" key="2">
    <source>
        <dbReference type="SAM" id="Phobius"/>
    </source>
</evidence>
<gene>
    <name evidence="3" type="ORF">V5N11_025391</name>
</gene>
<dbReference type="Proteomes" id="UP001558713">
    <property type="component" value="Unassembled WGS sequence"/>
</dbReference>
<reference evidence="3 4" key="1">
    <citation type="submission" date="2024-04" db="EMBL/GenBank/DDBJ databases">
        <title>Genome assembly C_amara_ONT_v2.</title>
        <authorList>
            <person name="Yant L."/>
            <person name="Moore C."/>
            <person name="Slenker M."/>
        </authorList>
    </citation>
    <scope>NUCLEOTIDE SEQUENCE [LARGE SCALE GENOMIC DNA]</scope>
    <source>
        <tissue evidence="3">Leaf</tissue>
    </source>
</reference>